<dbReference type="PROSITE" id="PS50893">
    <property type="entry name" value="ABC_TRANSPORTER_2"/>
    <property type="match status" value="1"/>
</dbReference>
<name>A0A4R5EKX8_9RHOB</name>
<evidence type="ECO:0000256" key="7">
    <source>
        <dbReference type="ARBA" id="ARBA00023136"/>
    </source>
</evidence>
<evidence type="ECO:0000256" key="3">
    <source>
        <dbReference type="ARBA" id="ARBA00022448"/>
    </source>
</evidence>
<evidence type="ECO:0000256" key="1">
    <source>
        <dbReference type="ARBA" id="ARBA00004417"/>
    </source>
</evidence>
<dbReference type="Gene3D" id="3.40.50.300">
    <property type="entry name" value="P-loop containing nucleotide triphosphate hydrolases"/>
    <property type="match status" value="1"/>
</dbReference>
<gene>
    <name evidence="9" type="ORF">E1B25_18580</name>
</gene>
<dbReference type="GO" id="GO:0055085">
    <property type="term" value="P:transmembrane transport"/>
    <property type="evidence" value="ECO:0007669"/>
    <property type="project" value="UniProtKB-ARBA"/>
</dbReference>
<dbReference type="SUPFAM" id="SSF52540">
    <property type="entry name" value="P-loop containing nucleoside triphosphate hydrolases"/>
    <property type="match status" value="1"/>
</dbReference>
<dbReference type="InterPro" id="IPR027417">
    <property type="entry name" value="P-loop_NTPase"/>
</dbReference>
<dbReference type="OrthoDB" id="9815712at2"/>
<evidence type="ECO:0000313" key="9">
    <source>
        <dbReference type="EMBL" id="TDE34933.1"/>
    </source>
</evidence>
<dbReference type="AlphaFoldDB" id="A0A4R5EKX8"/>
<dbReference type="FunFam" id="3.40.50.300:FF:000016">
    <property type="entry name" value="Oligopeptide ABC transporter ATP-binding component"/>
    <property type="match status" value="1"/>
</dbReference>
<dbReference type="GO" id="GO:0005524">
    <property type="term" value="F:ATP binding"/>
    <property type="evidence" value="ECO:0007669"/>
    <property type="project" value="UniProtKB-KW"/>
</dbReference>
<feature type="domain" description="ABC transporter" evidence="8">
    <location>
        <begin position="23"/>
        <end position="271"/>
    </location>
</feature>
<evidence type="ECO:0000256" key="2">
    <source>
        <dbReference type="ARBA" id="ARBA00005417"/>
    </source>
</evidence>
<dbReference type="EMBL" id="SMFP01000016">
    <property type="protein sequence ID" value="TDE34933.1"/>
    <property type="molecule type" value="Genomic_DNA"/>
</dbReference>
<dbReference type="RefSeq" id="WP_132831085.1">
    <property type="nucleotide sequence ID" value="NZ_SMFP01000016.1"/>
</dbReference>
<proteinExistence type="inferred from homology"/>
<dbReference type="GO" id="GO:0016887">
    <property type="term" value="F:ATP hydrolysis activity"/>
    <property type="evidence" value="ECO:0007669"/>
    <property type="project" value="InterPro"/>
</dbReference>
<dbReference type="InterPro" id="IPR003439">
    <property type="entry name" value="ABC_transporter-like_ATP-bd"/>
</dbReference>
<dbReference type="Proteomes" id="UP000294662">
    <property type="component" value="Unassembled WGS sequence"/>
</dbReference>
<comment type="caution">
    <text evidence="9">The sequence shown here is derived from an EMBL/GenBank/DDBJ whole genome shotgun (WGS) entry which is preliminary data.</text>
</comment>
<dbReference type="PANTHER" id="PTHR43297:SF2">
    <property type="entry name" value="DIPEPTIDE TRANSPORT ATP-BINDING PROTEIN DPPD"/>
    <property type="match status" value="1"/>
</dbReference>
<comment type="subcellular location">
    <subcellularLocation>
        <location evidence="1">Cell inner membrane</location>
        <topology evidence="1">Peripheral membrane protein</topology>
    </subcellularLocation>
</comment>
<dbReference type="PROSITE" id="PS00211">
    <property type="entry name" value="ABC_TRANSPORTER_1"/>
    <property type="match status" value="1"/>
</dbReference>
<sequence>MASQVSSDPRVHDKPDTVASLSVEGLSIEFSRRRVWTPVVHDVSMRVMPGEIVGVIGESGSGKTLSSLAALRLLPKQARVASGRVRLGDVDILTQSESQMRNLRGNRMALIPQDAMQALNPTMRVGLQVAEPISLHSGQRLKSVAGVAAKLLETVGIARPEQQARAFPHQFSGGMQQRAMIAMGLALAPGLLIADEPTTALDVTVQAQVLNLLRDIRDTRGTSIMFITHDLGVVAELCDWVYVMRHGRIVEQGSVRRIFMDPQEEYTKMLLAATPSIHGPRRKGGV</sequence>
<accession>A0A4R5EKX8</accession>
<evidence type="ECO:0000259" key="8">
    <source>
        <dbReference type="PROSITE" id="PS50893"/>
    </source>
</evidence>
<reference evidence="9 10" key="1">
    <citation type="submission" date="2019-03" db="EMBL/GenBank/DDBJ databases">
        <authorList>
            <person name="Zhang S."/>
        </authorList>
    </citation>
    <scope>NUCLEOTIDE SEQUENCE [LARGE SCALE GENOMIC DNA]</scope>
    <source>
        <strain evidence="9 10">S4J41</strain>
    </source>
</reference>
<keyword evidence="7" id="KW-0472">Membrane</keyword>
<protein>
    <submittedName>
        <fullName evidence="9">ABC transporter ATP-binding protein</fullName>
    </submittedName>
</protein>
<dbReference type="InterPro" id="IPR003593">
    <property type="entry name" value="AAA+_ATPase"/>
</dbReference>
<organism evidence="9 10">
    <name type="scientific">Antarcticimicrobium sediminis</name>
    <dbReference type="NCBI Taxonomy" id="2546227"/>
    <lineage>
        <taxon>Bacteria</taxon>
        <taxon>Pseudomonadati</taxon>
        <taxon>Pseudomonadota</taxon>
        <taxon>Alphaproteobacteria</taxon>
        <taxon>Rhodobacterales</taxon>
        <taxon>Paracoccaceae</taxon>
        <taxon>Antarcticimicrobium</taxon>
    </lineage>
</organism>
<keyword evidence="5" id="KW-0547">Nucleotide-binding</keyword>
<comment type="similarity">
    <text evidence="2">Belongs to the ABC transporter superfamily.</text>
</comment>
<evidence type="ECO:0000313" key="10">
    <source>
        <dbReference type="Proteomes" id="UP000294662"/>
    </source>
</evidence>
<dbReference type="InterPro" id="IPR017871">
    <property type="entry name" value="ABC_transporter-like_CS"/>
</dbReference>
<evidence type="ECO:0000256" key="5">
    <source>
        <dbReference type="ARBA" id="ARBA00022741"/>
    </source>
</evidence>
<keyword evidence="6 9" id="KW-0067">ATP-binding</keyword>
<dbReference type="InterPro" id="IPR050388">
    <property type="entry name" value="ABC_Ni/Peptide_Import"/>
</dbReference>
<keyword evidence="4" id="KW-1003">Cell membrane</keyword>
<dbReference type="SMART" id="SM00382">
    <property type="entry name" value="AAA"/>
    <property type="match status" value="1"/>
</dbReference>
<keyword evidence="3" id="KW-0813">Transport</keyword>
<dbReference type="GO" id="GO:0005886">
    <property type="term" value="C:plasma membrane"/>
    <property type="evidence" value="ECO:0007669"/>
    <property type="project" value="UniProtKB-SubCell"/>
</dbReference>
<evidence type="ECO:0000256" key="6">
    <source>
        <dbReference type="ARBA" id="ARBA00022840"/>
    </source>
</evidence>
<dbReference type="PANTHER" id="PTHR43297">
    <property type="entry name" value="OLIGOPEPTIDE TRANSPORT ATP-BINDING PROTEIN APPD"/>
    <property type="match status" value="1"/>
</dbReference>
<dbReference type="CDD" id="cd03257">
    <property type="entry name" value="ABC_NikE_OppD_transporters"/>
    <property type="match status" value="1"/>
</dbReference>
<dbReference type="Pfam" id="PF00005">
    <property type="entry name" value="ABC_tran"/>
    <property type="match status" value="1"/>
</dbReference>
<keyword evidence="10" id="KW-1185">Reference proteome</keyword>
<evidence type="ECO:0000256" key="4">
    <source>
        <dbReference type="ARBA" id="ARBA00022475"/>
    </source>
</evidence>